<organism evidence="1 2">
    <name type="scientific">Longispora fulva</name>
    <dbReference type="NCBI Taxonomy" id="619741"/>
    <lineage>
        <taxon>Bacteria</taxon>
        <taxon>Bacillati</taxon>
        <taxon>Actinomycetota</taxon>
        <taxon>Actinomycetes</taxon>
        <taxon>Micromonosporales</taxon>
        <taxon>Micromonosporaceae</taxon>
        <taxon>Longispora</taxon>
    </lineage>
</organism>
<evidence type="ECO:0000313" key="1">
    <source>
        <dbReference type="EMBL" id="MBG6138417.1"/>
    </source>
</evidence>
<accession>A0A8J7KRD2</accession>
<comment type="caution">
    <text evidence="1">The sequence shown here is derived from an EMBL/GenBank/DDBJ whole genome shotgun (WGS) entry which is preliminary data.</text>
</comment>
<gene>
    <name evidence="1" type="ORF">IW245_004611</name>
</gene>
<dbReference type="AlphaFoldDB" id="A0A8J7KRD2"/>
<protein>
    <submittedName>
        <fullName evidence="1">Uncharacterized protein</fullName>
    </submittedName>
</protein>
<name>A0A8J7KRD2_9ACTN</name>
<dbReference type="EMBL" id="JADOUF010000001">
    <property type="protein sequence ID" value="MBG6138417.1"/>
    <property type="molecule type" value="Genomic_DNA"/>
</dbReference>
<sequence length="78" mass="9086">MRALVRPQHLQSVSRHRIAWEHDPANLGDQLRHVEQLLRHIESSYPNLRRYGGRSGDLTFLLPHRSVQLSDGDTRKLP</sequence>
<keyword evidence="2" id="KW-1185">Reference proteome</keyword>
<dbReference type="Proteomes" id="UP000622552">
    <property type="component" value="Unassembled WGS sequence"/>
</dbReference>
<evidence type="ECO:0000313" key="2">
    <source>
        <dbReference type="Proteomes" id="UP000622552"/>
    </source>
</evidence>
<dbReference type="RefSeq" id="WP_197005177.1">
    <property type="nucleotide sequence ID" value="NZ_BONS01000037.1"/>
</dbReference>
<reference evidence="1" key="1">
    <citation type="submission" date="2020-11" db="EMBL/GenBank/DDBJ databases">
        <title>Sequencing the genomes of 1000 actinobacteria strains.</title>
        <authorList>
            <person name="Klenk H.-P."/>
        </authorList>
    </citation>
    <scope>NUCLEOTIDE SEQUENCE</scope>
    <source>
        <strain evidence="1">DSM 45356</strain>
    </source>
</reference>
<proteinExistence type="predicted"/>